<reference evidence="2" key="1">
    <citation type="journal article" date="2021" name="PeerJ">
        <title>Extensive microbial diversity within the chicken gut microbiome revealed by metagenomics and culture.</title>
        <authorList>
            <person name="Gilroy R."/>
            <person name="Ravi A."/>
            <person name="Getino M."/>
            <person name="Pursley I."/>
            <person name="Horton D.L."/>
            <person name="Alikhan N.F."/>
            <person name="Baker D."/>
            <person name="Gharbi K."/>
            <person name="Hall N."/>
            <person name="Watson M."/>
            <person name="Adriaenssens E.M."/>
            <person name="Foster-Nyarko E."/>
            <person name="Jarju S."/>
            <person name="Secka A."/>
            <person name="Antonio M."/>
            <person name="Oren A."/>
            <person name="Chaudhuri R.R."/>
            <person name="La Ragione R."/>
            <person name="Hildebrand F."/>
            <person name="Pallen M.J."/>
        </authorList>
    </citation>
    <scope>NUCLEOTIDE SEQUENCE</scope>
    <source>
        <strain evidence="2">2189</strain>
    </source>
</reference>
<name>A0A9D1W142_9FIRM</name>
<evidence type="ECO:0000313" key="3">
    <source>
        <dbReference type="Proteomes" id="UP000886847"/>
    </source>
</evidence>
<evidence type="ECO:0008006" key="4">
    <source>
        <dbReference type="Google" id="ProtNLM"/>
    </source>
</evidence>
<keyword evidence="1" id="KW-0732">Signal</keyword>
<comment type="caution">
    <text evidence="2">The sequence shown here is derived from an EMBL/GenBank/DDBJ whole genome shotgun (WGS) entry which is preliminary data.</text>
</comment>
<feature type="chain" id="PRO_5038845677" description="Lipoprotein" evidence="1">
    <location>
        <begin position="26"/>
        <end position="171"/>
    </location>
</feature>
<feature type="signal peptide" evidence="1">
    <location>
        <begin position="1"/>
        <end position="25"/>
    </location>
</feature>
<dbReference type="AlphaFoldDB" id="A0A9D1W142"/>
<evidence type="ECO:0000313" key="2">
    <source>
        <dbReference type="EMBL" id="HIX50464.1"/>
    </source>
</evidence>
<proteinExistence type="predicted"/>
<dbReference type="Proteomes" id="UP000886847">
    <property type="component" value="Unassembled WGS sequence"/>
</dbReference>
<sequence>MKKSFSVLAALLALLSALPLFVACAGSGAKIVDDVEYRQDWLAANRTRGVFYENPEYDPEDEDSAYMLQDTVSPEYRTKIVRTRAEADAVFASCPAVDFGEEMLVVCCFTTVYHRGCELEEVKTDEGGELYIRFRAKRRPGIGDASMPGQGVVTIRMPAQNVTAVHPAYDE</sequence>
<evidence type="ECO:0000256" key="1">
    <source>
        <dbReference type="SAM" id="SignalP"/>
    </source>
</evidence>
<protein>
    <recommendedName>
        <fullName evidence="4">Lipoprotein</fullName>
    </recommendedName>
</protein>
<gene>
    <name evidence="2" type="ORF">H9851_04205</name>
</gene>
<reference evidence="2" key="2">
    <citation type="submission" date="2021-04" db="EMBL/GenBank/DDBJ databases">
        <authorList>
            <person name="Gilroy R."/>
        </authorList>
    </citation>
    <scope>NUCLEOTIDE SEQUENCE</scope>
    <source>
        <strain evidence="2">2189</strain>
    </source>
</reference>
<organism evidence="2 3">
    <name type="scientific">Candidatus Borkfalkia faecavium</name>
    <dbReference type="NCBI Taxonomy" id="2838508"/>
    <lineage>
        <taxon>Bacteria</taxon>
        <taxon>Bacillati</taxon>
        <taxon>Bacillota</taxon>
        <taxon>Clostridia</taxon>
        <taxon>Christensenellales</taxon>
        <taxon>Christensenellaceae</taxon>
        <taxon>Candidatus Borkfalkia</taxon>
    </lineage>
</organism>
<dbReference type="EMBL" id="DXEW01000021">
    <property type="protein sequence ID" value="HIX50464.1"/>
    <property type="molecule type" value="Genomic_DNA"/>
</dbReference>
<accession>A0A9D1W142</accession>
<dbReference type="PROSITE" id="PS51257">
    <property type="entry name" value="PROKAR_LIPOPROTEIN"/>
    <property type="match status" value="1"/>
</dbReference>